<dbReference type="InterPro" id="IPR000802">
    <property type="entry name" value="Arsenical_pump_ArsB"/>
</dbReference>
<dbReference type="Proteomes" id="UP001193748">
    <property type="component" value="Unassembled WGS sequence"/>
</dbReference>
<dbReference type="RefSeq" id="WP_241394416.1">
    <property type="nucleotide sequence ID" value="NZ_CP107022.1"/>
</dbReference>
<dbReference type="Pfam" id="PF02040">
    <property type="entry name" value="ArsB"/>
    <property type="match status" value="1"/>
</dbReference>
<evidence type="ECO:0000256" key="6">
    <source>
        <dbReference type="ARBA" id="ARBA00022989"/>
    </source>
</evidence>
<evidence type="ECO:0000256" key="8">
    <source>
        <dbReference type="SAM" id="Phobius"/>
    </source>
</evidence>
<feature type="transmembrane region" description="Helical" evidence="8">
    <location>
        <begin position="87"/>
        <end position="103"/>
    </location>
</feature>
<dbReference type="GO" id="GO:0005886">
    <property type="term" value="C:plasma membrane"/>
    <property type="evidence" value="ECO:0007669"/>
    <property type="project" value="UniProtKB-SubCell"/>
</dbReference>
<reference evidence="9" key="2">
    <citation type="journal article" date="2022" name="Nat. Biotechnol.">
        <title>Carbon-negative production of acetone and isopropanol by gas fermentation at industrial pilot scale.</title>
        <authorList>
            <person name="Liew F.E."/>
            <person name="Nogle R."/>
            <person name="Abdalla T."/>
            <person name="Rasor B.J."/>
            <person name="Canter C."/>
            <person name="Jensen R.O."/>
            <person name="Wang L."/>
            <person name="Strutz J."/>
            <person name="Chirania P."/>
            <person name="De Tissera S."/>
            <person name="Mueller A.P."/>
            <person name="Ruan Z."/>
            <person name="Gao A."/>
            <person name="Tran L."/>
            <person name="Engle N.L."/>
            <person name="Bromley J.C."/>
            <person name="Daniell J."/>
            <person name="Conrado R."/>
            <person name="Tschaplinski T.J."/>
            <person name="Giannone R.J."/>
            <person name="Hettich R.L."/>
            <person name="Karim A.S."/>
            <person name="Simpson S.D."/>
            <person name="Brown S.D."/>
            <person name="Leang C."/>
            <person name="Jewett M.C."/>
            <person name="Kopke M."/>
        </authorList>
    </citation>
    <scope>NUCLEOTIDE SEQUENCE</scope>
    <source>
        <strain evidence="9">DJ080</strain>
    </source>
</reference>
<name>A0AAX0B475_CLOBE</name>
<organism evidence="9 10">
    <name type="scientific">Clostridium beijerinckii</name>
    <name type="common">Clostridium MP</name>
    <dbReference type="NCBI Taxonomy" id="1520"/>
    <lineage>
        <taxon>Bacteria</taxon>
        <taxon>Bacillati</taxon>
        <taxon>Bacillota</taxon>
        <taxon>Clostridia</taxon>
        <taxon>Eubacteriales</taxon>
        <taxon>Clostridiaceae</taxon>
        <taxon>Clostridium</taxon>
    </lineage>
</organism>
<dbReference type="PANTHER" id="PTHR43302:SF6">
    <property type="entry name" value="ARSENICAL PUMP MEMBRANE PROTEIN-RELATED"/>
    <property type="match status" value="1"/>
</dbReference>
<comment type="subcellular location">
    <subcellularLocation>
        <location evidence="1">Cell membrane</location>
        <topology evidence="1">Multi-pass membrane protein</topology>
    </subcellularLocation>
</comment>
<accession>A0AAX0B475</accession>
<dbReference type="PRINTS" id="PR00758">
    <property type="entry name" value="ARSENICPUMP"/>
</dbReference>
<sequence length="555" mass="62498">MISMTLATITILLYAFLWLRHKEKPPNPANDPWTLIHKPPKPPVKHLLPLNLNEKLLALPSTKHLPLPTKHLVPPPRHHLKPKWLEIYLPLIFSSLLIVTVFISHYNKDIAIVSIFLITMLSIFSRPRGISEAYPATIGAIIVILIGAVSYPNIVDITNKISGASITIISTIVMAIILESFGFFHWLAARLIELSKGSGYRLYWYIQLLCFMMTLLFNNDGSILITTPILILVLKNLHFKPHEQIPYLLSGALIATGSSVPIGVSNITNLIALNIVHMSLYMQTAMMFVPCTIGLLFMSAIMFLVLKKKLQKKLPEQRFDLEEVFFTKIFNPTNGNALWNTKHKRALFMLRILGFVFGMRCLIFVASYFNIPIEIVAMLGSLVLLGIRWYYLHTNPIDILKKIPWSILIFAFSMYVIIYGLNNIGLTEYLVKLCEPIVTQSLFNASMTMGGLISVLSNIFNNHPALMIGTITLTNMGLDAITLKTIYLANIIGSDIGSLLLPIGTLASLMWIYILKRNAVRVSWKDYISVTIKIIPATVVVSLLLLYSWIQLVFA</sequence>
<dbReference type="GO" id="GO:0046685">
    <property type="term" value="P:response to arsenic-containing substance"/>
    <property type="evidence" value="ECO:0007669"/>
    <property type="project" value="UniProtKB-KW"/>
</dbReference>
<feature type="transmembrane region" description="Helical" evidence="8">
    <location>
        <begin position="441"/>
        <end position="460"/>
    </location>
</feature>
<feature type="transmembrane region" description="Helical" evidence="8">
    <location>
        <begin position="496"/>
        <end position="515"/>
    </location>
</feature>
<gene>
    <name evidence="9" type="ORF">B0H41_003677</name>
</gene>
<evidence type="ECO:0000256" key="7">
    <source>
        <dbReference type="ARBA" id="ARBA00023136"/>
    </source>
</evidence>
<dbReference type="AlphaFoldDB" id="A0AAX0B475"/>
<keyword evidence="4 8" id="KW-0812">Transmembrane</keyword>
<keyword evidence="5" id="KW-0059">Arsenical resistance</keyword>
<feature type="transmembrane region" description="Helical" evidence="8">
    <location>
        <begin position="110"/>
        <end position="127"/>
    </location>
</feature>
<feature type="transmembrane region" description="Helical" evidence="8">
    <location>
        <begin position="163"/>
        <end position="184"/>
    </location>
</feature>
<feature type="transmembrane region" description="Helical" evidence="8">
    <location>
        <begin position="467"/>
        <end position="490"/>
    </location>
</feature>
<protein>
    <submittedName>
        <fullName evidence="9">Arsenical pump membrane protein</fullName>
    </submittedName>
</protein>
<feature type="transmembrane region" description="Helical" evidence="8">
    <location>
        <begin position="348"/>
        <end position="369"/>
    </location>
</feature>
<evidence type="ECO:0000256" key="4">
    <source>
        <dbReference type="ARBA" id="ARBA00022692"/>
    </source>
</evidence>
<proteinExistence type="inferred from homology"/>
<feature type="transmembrane region" description="Helical" evidence="8">
    <location>
        <begin position="403"/>
        <end position="421"/>
    </location>
</feature>
<comment type="similarity">
    <text evidence="2">Belongs to the ArsB family.</text>
</comment>
<reference evidence="9" key="1">
    <citation type="submission" date="2020-05" db="EMBL/GenBank/DDBJ databases">
        <authorList>
            <person name="Brown S."/>
            <person name="Huntemann M."/>
            <person name="Clum A."/>
            <person name="Spunde A."/>
            <person name="Palaniappan K."/>
            <person name="Ritter S."/>
            <person name="Mikhailova N."/>
            <person name="Chen I.-M."/>
            <person name="Stamatis D."/>
            <person name="Reddy T."/>
            <person name="O'Malley R."/>
            <person name="Daum C."/>
            <person name="Shapiro N."/>
            <person name="Ivanova N."/>
            <person name="Kyrpides N."/>
            <person name="Woyke T."/>
        </authorList>
    </citation>
    <scope>NUCLEOTIDE SEQUENCE</scope>
    <source>
        <strain evidence="9">DJ080</strain>
    </source>
</reference>
<dbReference type="PANTHER" id="PTHR43302">
    <property type="entry name" value="TRANSPORTER ARSB-RELATED"/>
    <property type="match status" value="1"/>
</dbReference>
<keyword evidence="7 8" id="KW-0472">Membrane</keyword>
<feature type="transmembrane region" description="Helical" evidence="8">
    <location>
        <begin position="133"/>
        <end position="151"/>
    </location>
</feature>
<evidence type="ECO:0000313" key="9">
    <source>
        <dbReference type="EMBL" id="NRT89998.1"/>
    </source>
</evidence>
<keyword evidence="6 8" id="KW-1133">Transmembrane helix</keyword>
<feature type="transmembrane region" description="Helical" evidence="8">
    <location>
        <begin position="375"/>
        <end position="391"/>
    </location>
</feature>
<feature type="transmembrane region" description="Helical" evidence="8">
    <location>
        <begin position="527"/>
        <end position="550"/>
    </location>
</feature>
<evidence type="ECO:0000313" key="10">
    <source>
        <dbReference type="Proteomes" id="UP001193748"/>
    </source>
</evidence>
<dbReference type="CDD" id="cd01118">
    <property type="entry name" value="ArsB_permease"/>
    <property type="match status" value="1"/>
</dbReference>
<comment type="caution">
    <text evidence="9">The sequence shown here is derived from an EMBL/GenBank/DDBJ whole genome shotgun (WGS) entry which is preliminary data.</text>
</comment>
<evidence type="ECO:0000256" key="2">
    <source>
        <dbReference type="ARBA" id="ARBA00006433"/>
    </source>
</evidence>
<feature type="transmembrane region" description="Helical" evidence="8">
    <location>
        <begin position="284"/>
        <end position="306"/>
    </location>
</feature>
<dbReference type="EMBL" id="JABSWW010000001">
    <property type="protein sequence ID" value="NRT89998.1"/>
    <property type="molecule type" value="Genomic_DNA"/>
</dbReference>
<dbReference type="GO" id="GO:0015105">
    <property type="term" value="F:arsenite transmembrane transporter activity"/>
    <property type="evidence" value="ECO:0007669"/>
    <property type="project" value="InterPro"/>
</dbReference>
<evidence type="ECO:0000256" key="3">
    <source>
        <dbReference type="ARBA" id="ARBA00022475"/>
    </source>
</evidence>
<feature type="transmembrane region" description="Helical" evidence="8">
    <location>
        <begin position="245"/>
        <end position="264"/>
    </location>
</feature>
<keyword evidence="3" id="KW-1003">Cell membrane</keyword>
<evidence type="ECO:0000256" key="1">
    <source>
        <dbReference type="ARBA" id="ARBA00004651"/>
    </source>
</evidence>
<feature type="transmembrane region" description="Helical" evidence="8">
    <location>
        <begin position="204"/>
        <end position="233"/>
    </location>
</feature>
<evidence type="ECO:0000256" key="5">
    <source>
        <dbReference type="ARBA" id="ARBA00022849"/>
    </source>
</evidence>